<sequence>MTLVRDMPKARQNVECRISCNASSSTAPLVVNNSSTFRHEVLLSRSFVANGARVLVSNFTYNFRDYQPLVVFLTRQANLPKVAKAPQMPMVYGRIADCRKPHAATSETPSAHEGGERGHGAMMMMMKRAEFVLERASGKIRLGMLACSGTMKLSDTTASVVMLILSENCTRAPETNTYGRMCECLTEAHGPRLDLRADVGCQLVDVDSKEAVTWAAFAVHHSPSQPPESDSCMQVRTIILRRNICSCVDVNGVGSLPGLSELEFKSTQRIAAESLEHLSS</sequence>
<accession>A0AA40CFJ8</accession>
<gene>
    <name evidence="1" type="ORF">B0T17DRAFT_504078</name>
</gene>
<proteinExistence type="predicted"/>
<reference evidence="1" key="1">
    <citation type="submission" date="2023-06" db="EMBL/GenBank/DDBJ databases">
        <title>Genome-scale phylogeny and comparative genomics of the fungal order Sordariales.</title>
        <authorList>
            <consortium name="Lawrence Berkeley National Laboratory"/>
            <person name="Hensen N."/>
            <person name="Bonometti L."/>
            <person name="Westerberg I."/>
            <person name="Brannstrom I.O."/>
            <person name="Guillou S."/>
            <person name="Cros-Aarteil S."/>
            <person name="Calhoun S."/>
            <person name="Haridas S."/>
            <person name="Kuo A."/>
            <person name="Mondo S."/>
            <person name="Pangilinan J."/>
            <person name="Riley R."/>
            <person name="LaButti K."/>
            <person name="Andreopoulos B."/>
            <person name="Lipzen A."/>
            <person name="Chen C."/>
            <person name="Yanf M."/>
            <person name="Daum C."/>
            <person name="Ng V."/>
            <person name="Clum A."/>
            <person name="Steindorff A."/>
            <person name="Ohm R."/>
            <person name="Martin F."/>
            <person name="Silar P."/>
            <person name="Natvig D."/>
            <person name="Lalanne C."/>
            <person name="Gautier V."/>
            <person name="Ament-velasquez S.L."/>
            <person name="Kruys A."/>
            <person name="Hutchinson M.I."/>
            <person name="Powell A.J."/>
            <person name="Barry K."/>
            <person name="Miller A.N."/>
            <person name="Grigoriev I.V."/>
            <person name="Debuchy R."/>
            <person name="Gladieux P."/>
            <person name="Thoren M.H."/>
            <person name="Johannesson H."/>
        </authorList>
    </citation>
    <scope>NUCLEOTIDE SEQUENCE</scope>
    <source>
        <strain evidence="1">SMH3391-2</strain>
    </source>
</reference>
<dbReference type="AlphaFoldDB" id="A0AA40CFJ8"/>
<keyword evidence="2" id="KW-1185">Reference proteome</keyword>
<dbReference type="Proteomes" id="UP001174934">
    <property type="component" value="Unassembled WGS sequence"/>
</dbReference>
<comment type="caution">
    <text evidence="1">The sequence shown here is derived from an EMBL/GenBank/DDBJ whole genome shotgun (WGS) entry which is preliminary data.</text>
</comment>
<organism evidence="1 2">
    <name type="scientific">Bombardia bombarda</name>
    <dbReference type="NCBI Taxonomy" id="252184"/>
    <lineage>
        <taxon>Eukaryota</taxon>
        <taxon>Fungi</taxon>
        <taxon>Dikarya</taxon>
        <taxon>Ascomycota</taxon>
        <taxon>Pezizomycotina</taxon>
        <taxon>Sordariomycetes</taxon>
        <taxon>Sordariomycetidae</taxon>
        <taxon>Sordariales</taxon>
        <taxon>Lasiosphaeriaceae</taxon>
        <taxon>Bombardia</taxon>
    </lineage>
</organism>
<name>A0AA40CFJ8_9PEZI</name>
<evidence type="ECO:0000313" key="1">
    <source>
        <dbReference type="EMBL" id="KAK0636652.1"/>
    </source>
</evidence>
<protein>
    <submittedName>
        <fullName evidence="1">Uncharacterized protein</fullName>
    </submittedName>
</protein>
<evidence type="ECO:0000313" key="2">
    <source>
        <dbReference type="Proteomes" id="UP001174934"/>
    </source>
</evidence>
<dbReference type="EMBL" id="JAULSR010000001">
    <property type="protein sequence ID" value="KAK0636652.1"/>
    <property type="molecule type" value="Genomic_DNA"/>
</dbReference>